<dbReference type="Pfam" id="PF00271">
    <property type="entry name" value="Helicase_C"/>
    <property type="match status" value="1"/>
</dbReference>
<dbReference type="EMBL" id="HBGG01038163">
    <property type="protein sequence ID" value="CAD9218523.1"/>
    <property type="molecule type" value="Transcribed_RNA"/>
</dbReference>
<feature type="compositionally biased region" description="Basic and acidic residues" evidence="8">
    <location>
        <begin position="703"/>
        <end position="712"/>
    </location>
</feature>
<dbReference type="GO" id="GO:0005829">
    <property type="term" value="C:cytosol"/>
    <property type="evidence" value="ECO:0007669"/>
    <property type="project" value="TreeGrafter"/>
</dbReference>
<dbReference type="CDD" id="cd18787">
    <property type="entry name" value="SF2_C_DEAD"/>
    <property type="match status" value="1"/>
</dbReference>
<dbReference type="Pfam" id="PF26142">
    <property type="entry name" value="DD_DDX21-DDX50"/>
    <property type="match status" value="1"/>
</dbReference>
<proteinExistence type="inferred from homology"/>
<comment type="similarity">
    <text evidence="1">Belongs to the DEAD box helicase family. DDX21/DDX50 subfamily.</text>
</comment>
<keyword evidence="5" id="KW-0347">Helicase</keyword>
<evidence type="ECO:0000256" key="7">
    <source>
        <dbReference type="ARBA" id="ARBA00022884"/>
    </source>
</evidence>
<dbReference type="AlphaFoldDB" id="A0A6U1KIH0"/>
<dbReference type="InterPro" id="IPR059027">
    <property type="entry name" value="DD_DDX21-DDX50"/>
</dbReference>
<protein>
    <recommendedName>
        <fullName evidence="2">RNA helicase</fullName>
        <ecNumber evidence="2">3.6.4.13</ecNumber>
    </recommendedName>
</protein>
<sequence length="758" mass="81108">MASSAAVPSSLAALGVRTTTAGVRAPVPARLLTARPGLRVLARPVIGAHTFHSQRRTAAASARELTSGEVELDEDDDGEFESPTPRKAITFSDTMNEDEGDYFEVDARVEDDTLKLNNPEFNLSQSTIDAVEAKGITQLFAIQAAVLKPVQDGRDVIGRARTGSGKTLAFAIPVVESIREVDRPKRGRPPLCLVLAPTRELAKQVEKEFASVAPDLTCGCFYGGVSIQEQMSVLQRGVDVVVGTPGRVIDLINRGRLDLTAVSHVVLDEADQMLAVGFCEDVEEILTTVPTQRQTLLFSATLPRWVTNITRRFLNNPVTVDTIGESDSGRMSDTITALACQVEQHAKPSMLVDLIAVYGNGQKTIVFTQTKNQCDEVCAGLSRKFAAEALHGDISQMQREKTLNRFRNGTINVLVATDVAARGLDIPNVDLVVHNDLPNDSESFLHRSGRTGRAGRKGTAIALLTPQSSRAFQNILRDTKAKIDMVAPPGPEEVLRAASRQVATRLDAVDPDVIKFFEPAAERLLQVKDPHHCLAASLAALSGFTEVPKPRSLITQETGMQTLRVMADEGMIGSPGTVMGIVKRVMPEAVDSVGRVRMLREGEKQGAAFDLPFESAALMMGHAGLLSTKGITLDVPKSLPMDLYNFDRSAGRGGRGGGRGGRGGRGGGSPAGFANRARRTDRSSSYSRYGDDRSSGGSWGGGYDRRNNDRRSSGGSRYNEARRSGGSYGGGSYGGGGDRRGGSSSGGSRQSSGWGDGW</sequence>
<keyword evidence="4" id="KW-0378">Hydrolase</keyword>
<evidence type="ECO:0000256" key="5">
    <source>
        <dbReference type="ARBA" id="ARBA00022806"/>
    </source>
</evidence>
<feature type="compositionally biased region" description="Gly residues" evidence="8">
    <location>
        <begin position="651"/>
        <end position="670"/>
    </location>
</feature>
<keyword evidence="7" id="KW-0694">RNA-binding</keyword>
<dbReference type="InterPro" id="IPR027417">
    <property type="entry name" value="P-loop_NTPase"/>
</dbReference>
<dbReference type="PANTHER" id="PTHR47959">
    <property type="entry name" value="ATP-DEPENDENT RNA HELICASE RHLE-RELATED"/>
    <property type="match status" value="1"/>
</dbReference>
<evidence type="ECO:0000313" key="11">
    <source>
        <dbReference type="EMBL" id="CAD9218523.1"/>
    </source>
</evidence>
<dbReference type="InterPro" id="IPR050079">
    <property type="entry name" value="DEAD_box_RNA_helicase"/>
</dbReference>
<evidence type="ECO:0000256" key="8">
    <source>
        <dbReference type="SAM" id="MobiDB-lite"/>
    </source>
</evidence>
<dbReference type="PROSITE" id="PS51194">
    <property type="entry name" value="HELICASE_CTER"/>
    <property type="match status" value="1"/>
</dbReference>
<dbReference type="EMBL" id="HBGG01038164">
    <property type="protein sequence ID" value="CAD9218524.1"/>
    <property type="molecule type" value="Transcribed_RNA"/>
</dbReference>
<feature type="compositionally biased region" description="Gly residues" evidence="8">
    <location>
        <begin position="726"/>
        <end position="736"/>
    </location>
</feature>
<evidence type="ECO:0000313" key="12">
    <source>
        <dbReference type="EMBL" id="CAD9218524.1"/>
    </source>
</evidence>
<evidence type="ECO:0000256" key="4">
    <source>
        <dbReference type="ARBA" id="ARBA00022801"/>
    </source>
</evidence>
<feature type="domain" description="Helicase ATP-binding" evidence="9">
    <location>
        <begin position="147"/>
        <end position="320"/>
    </location>
</feature>
<evidence type="ECO:0000256" key="2">
    <source>
        <dbReference type="ARBA" id="ARBA00012552"/>
    </source>
</evidence>
<evidence type="ECO:0000259" key="9">
    <source>
        <dbReference type="PROSITE" id="PS51192"/>
    </source>
</evidence>
<keyword evidence="6" id="KW-0067">ATP-binding</keyword>
<dbReference type="PANTHER" id="PTHR47959:SF1">
    <property type="entry name" value="ATP-DEPENDENT RNA HELICASE DBPA"/>
    <property type="match status" value="1"/>
</dbReference>
<dbReference type="EC" id="3.6.4.13" evidence="2"/>
<dbReference type="CDD" id="cd00268">
    <property type="entry name" value="DEADc"/>
    <property type="match status" value="1"/>
</dbReference>
<dbReference type="InterPro" id="IPR044742">
    <property type="entry name" value="DEAD/DEAH_RhlB"/>
</dbReference>
<dbReference type="GO" id="GO:0003724">
    <property type="term" value="F:RNA helicase activity"/>
    <property type="evidence" value="ECO:0007669"/>
    <property type="project" value="UniProtKB-EC"/>
</dbReference>
<feature type="domain" description="Helicase C-terminal" evidence="10">
    <location>
        <begin position="350"/>
        <end position="495"/>
    </location>
</feature>
<organism evidence="11">
    <name type="scientific">Tetraselmis chuii</name>
    <dbReference type="NCBI Taxonomy" id="63592"/>
    <lineage>
        <taxon>Eukaryota</taxon>
        <taxon>Viridiplantae</taxon>
        <taxon>Chlorophyta</taxon>
        <taxon>core chlorophytes</taxon>
        <taxon>Chlorodendrophyceae</taxon>
        <taxon>Chlorodendrales</taxon>
        <taxon>Chlorodendraceae</taxon>
        <taxon>Tetraselmis</taxon>
    </lineage>
</organism>
<dbReference type="InterPro" id="IPR014001">
    <property type="entry name" value="Helicase_ATP-bd"/>
</dbReference>
<name>A0A6U1KIH0_9CHLO</name>
<evidence type="ECO:0000256" key="6">
    <source>
        <dbReference type="ARBA" id="ARBA00022840"/>
    </source>
</evidence>
<dbReference type="Pfam" id="PF00270">
    <property type="entry name" value="DEAD"/>
    <property type="match status" value="1"/>
</dbReference>
<evidence type="ECO:0000256" key="1">
    <source>
        <dbReference type="ARBA" id="ARBA00006517"/>
    </source>
</evidence>
<dbReference type="GO" id="GO:0016787">
    <property type="term" value="F:hydrolase activity"/>
    <property type="evidence" value="ECO:0007669"/>
    <property type="project" value="UniProtKB-KW"/>
</dbReference>
<dbReference type="InterPro" id="IPR011545">
    <property type="entry name" value="DEAD/DEAH_box_helicase_dom"/>
</dbReference>
<evidence type="ECO:0000259" key="10">
    <source>
        <dbReference type="PROSITE" id="PS51194"/>
    </source>
</evidence>
<dbReference type="SMART" id="SM00487">
    <property type="entry name" value="DEXDc"/>
    <property type="match status" value="1"/>
</dbReference>
<dbReference type="SMART" id="SM00490">
    <property type="entry name" value="HELICc"/>
    <property type="match status" value="1"/>
</dbReference>
<dbReference type="InterPro" id="IPR001650">
    <property type="entry name" value="Helicase_C-like"/>
</dbReference>
<keyword evidence="3" id="KW-0547">Nucleotide-binding</keyword>
<dbReference type="GO" id="GO:0005524">
    <property type="term" value="F:ATP binding"/>
    <property type="evidence" value="ECO:0007669"/>
    <property type="project" value="UniProtKB-KW"/>
</dbReference>
<reference evidence="11" key="1">
    <citation type="submission" date="2021-01" db="EMBL/GenBank/DDBJ databases">
        <authorList>
            <person name="Corre E."/>
            <person name="Pelletier E."/>
            <person name="Niang G."/>
            <person name="Scheremetjew M."/>
            <person name="Finn R."/>
            <person name="Kale V."/>
            <person name="Holt S."/>
            <person name="Cochrane G."/>
            <person name="Meng A."/>
            <person name="Brown T."/>
            <person name="Cohen L."/>
        </authorList>
    </citation>
    <scope>NUCLEOTIDE SEQUENCE</scope>
    <source>
        <strain evidence="11">PLY429</strain>
    </source>
</reference>
<feature type="region of interest" description="Disordered" evidence="8">
    <location>
        <begin position="646"/>
        <end position="758"/>
    </location>
</feature>
<evidence type="ECO:0000256" key="3">
    <source>
        <dbReference type="ARBA" id="ARBA00022741"/>
    </source>
</evidence>
<dbReference type="SUPFAM" id="SSF52540">
    <property type="entry name" value="P-loop containing nucleoside triphosphate hydrolases"/>
    <property type="match status" value="1"/>
</dbReference>
<accession>A0A6U1KIH0</accession>
<dbReference type="GO" id="GO:0003723">
    <property type="term" value="F:RNA binding"/>
    <property type="evidence" value="ECO:0007669"/>
    <property type="project" value="UniProtKB-KW"/>
</dbReference>
<gene>
    <name evidence="11" type="ORF">TCHU04912_LOCUS19676</name>
    <name evidence="12" type="ORF">TCHU04912_LOCUS19677</name>
</gene>
<dbReference type="PROSITE" id="PS51192">
    <property type="entry name" value="HELICASE_ATP_BIND_1"/>
    <property type="match status" value="1"/>
</dbReference>
<feature type="compositionally biased region" description="Low complexity" evidence="8">
    <location>
        <begin position="746"/>
        <end position="758"/>
    </location>
</feature>
<dbReference type="Pfam" id="PF08152">
    <property type="entry name" value="GUCT"/>
    <property type="match status" value="1"/>
</dbReference>
<dbReference type="InterPro" id="IPR012562">
    <property type="entry name" value="GUCT"/>
</dbReference>
<dbReference type="Gene3D" id="3.40.50.300">
    <property type="entry name" value="P-loop containing nucleotide triphosphate hydrolases"/>
    <property type="match status" value="2"/>
</dbReference>